<evidence type="ECO:0000256" key="8">
    <source>
        <dbReference type="ARBA" id="ARBA00023125"/>
    </source>
</evidence>
<keyword evidence="6" id="KW-0347">Helicase</keyword>
<dbReference type="PROSITE" id="PS51199">
    <property type="entry name" value="SF4_HELICASE"/>
    <property type="match status" value="1"/>
</dbReference>
<dbReference type="Pfam" id="PF00772">
    <property type="entry name" value="DnaB"/>
    <property type="match status" value="1"/>
</dbReference>
<evidence type="ECO:0000256" key="3">
    <source>
        <dbReference type="ARBA" id="ARBA00022705"/>
    </source>
</evidence>
<dbReference type="InterPro" id="IPR007693">
    <property type="entry name" value="DNA_helicase_DnaB-like_N"/>
</dbReference>
<evidence type="ECO:0000256" key="1">
    <source>
        <dbReference type="ARBA" id="ARBA00008428"/>
    </source>
</evidence>
<proteinExistence type="inferred from homology"/>
<dbReference type="Pfam" id="PF03796">
    <property type="entry name" value="DnaB_C"/>
    <property type="match status" value="1"/>
</dbReference>
<gene>
    <name evidence="13" type="ORF">RMP68_11285</name>
</gene>
<evidence type="ECO:0000256" key="5">
    <source>
        <dbReference type="ARBA" id="ARBA00022801"/>
    </source>
</evidence>
<geneLocation type="plasmid" evidence="13">
    <name>p82_LEO_62</name>
</geneLocation>
<evidence type="ECO:0000256" key="2">
    <source>
        <dbReference type="ARBA" id="ARBA00022515"/>
    </source>
</evidence>
<keyword evidence="2" id="KW-0639">Primosome</keyword>
<dbReference type="GO" id="GO:0003677">
    <property type="term" value="F:DNA binding"/>
    <property type="evidence" value="ECO:0007669"/>
    <property type="project" value="UniProtKB-KW"/>
</dbReference>
<evidence type="ECO:0000259" key="12">
    <source>
        <dbReference type="PROSITE" id="PS51199"/>
    </source>
</evidence>
<dbReference type="GO" id="GO:0005524">
    <property type="term" value="F:ATP binding"/>
    <property type="evidence" value="ECO:0007669"/>
    <property type="project" value="UniProtKB-KW"/>
</dbReference>
<keyword evidence="7" id="KW-0067">ATP-binding</keyword>
<dbReference type="EC" id="5.6.2.3" evidence="10"/>
<reference evidence="13" key="1">
    <citation type="submission" date="2023-09" db="EMBL/GenBank/DDBJ databases">
        <title>Arcobacter tbilisiensis sp. nov. isolated from chicken meat in Tbilisi, Georgia.</title>
        <authorList>
            <person name="Matthias R."/>
            <person name="Zautner A.E."/>
        </authorList>
    </citation>
    <scope>NUCLEOTIDE SEQUENCE</scope>
    <source>
        <strain evidence="13">LEO 62</strain>
        <plasmid evidence="13">p82_LEO_62</plasmid>
    </source>
</reference>
<evidence type="ECO:0000256" key="6">
    <source>
        <dbReference type="ARBA" id="ARBA00022806"/>
    </source>
</evidence>
<dbReference type="PANTHER" id="PTHR30153:SF2">
    <property type="entry name" value="REPLICATIVE DNA HELICASE"/>
    <property type="match status" value="1"/>
</dbReference>
<feature type="domain" description="SF4 helicase" evidence="12">
    <location>
        <begin position="164"/>
        <end position="436"/>
    </location>
</feature>
<evidence type="ECO:0000256" key="10">
    <source>
        <dbReference type="ARBA" id="ARBA00044969"/>
    </source>
</evidence>
<dbReference type="PANTHER" id="PTHR30153">
    <property type="entry name" value="REPLICATIVE DNA HELICASE DNAB"/>
    <property type="match status" value="1"/>
</dbReference>
<dbReference type="RefSeq" id="WP_390871731.1">
    <property type="nucleotide sequence ID" value="NZ_CP128653.1"/>
</dbReference>
<evidence type="ECO:0000256" key="9">
    <source>
        <dbReference type="ARBA" id="ARBA00023235"/>
    </source>
</evidence>
<evidence type="ECO:0000256" key="4">
    <source>
        <dbReference type="ARBA" id="ARBA00022741"/>
    </source>
</evidence>
<dbReference type="InterPro" id="IPR016136">
    <property type="entry name" value="DNA_helicase_N/primase_C"/>
</dbReference>
<keyword evidence="8" id="KW-0238">DNA-binding</keyword>
<evidence type="ECO:0000256" key="11">
    <source>
        <dbReference type="ARBA" id="ARBA00048954"/>
    </source>
</evidence>
<sequence>MNFINILNIERLVLSSIFFDYEQIFEVSLILKKDDFYLKAHQDIYQVMLALHDEGLPIDEDFIRNRVPKEDFNDNVLIEILSAKPIVNTEAYCLEIKESSKLRKLEQLSKNIIFNVSNDKNSQDIITNIQVNIENIENETLQQIPTIRDTIKEFKADMQKALDGGAKILGQSSGLEALDNIIGAFEDGDLIVIAARPSMGKTSIISTIATKALEEGRGVLIESLEMPRKKIVSRLIAARSQESLTDLKRGLVKNKDNFNAAIEFFENSNLIIHDKAYPTILELQNRIKATLRRNPNIKNIFVDHTGKIQLLGKTREDIEIGHISAMLKKIARDYNIRVFLLQQLNRSLESRENKRPMLSDLKNSGNIEEDADIVLGLYRDSYYKKKDDKEKLSMFTKEEIEDAEILVLKNRDGRVGVAKVSFEGKSARFLNRVVTEPTIIEFE</sequence>
<protein>
    <recommendedName>
        <fullName evidence="10">DNA 5'-3' helicase</fullName>
        <ecNumber evidence="10">5.6.2.3</ecNumber>
    </recommendedName>
</protein>
<dbReference type="InterPro" id="IPR036185">
    <property type="entry name" value="DNA_heli_DnaB-like_N_sf"/>
</dbReference>
<dbReference type="Proteomes" id="UP001305220">
    <property type="component" value="Plasmid p82_LEO_62"/>
</dbReference>
<dbReference type="GO" id="GO:0043139">
    <property type="term" value="F:5'-3' DNA helicase activity"/>
    <property type="evidence" value="ECO:0007669"/>
    <property type="project" value="UniProtKB-EC"/>
</dbReference>
<comment type="catalytic activity">
    <reaction evidence="11">
        <text>ATP + H2O = ADP + phosphate + H(+)</text>
        <dbReference type="Rhea" id="RHEA:13065"/>
        <dbReference type="ChEBI" id="CHEBI:15377"/>
        <dbReference type="ChEBI" id="CHEBI:15378"/>
        <dbReference type="ChEBI" id="CHEBI:30616"/>
        <dbReference type="ChEBI" id="CHEBI:43474"/>
        <dbReference type="ChEBI" id="CHEBI:456216"/>
        <dbReference type="EC" id="5.6.2.3"/>
    </reaction>
</comment>
<keyword evidence="5" id="KW-0378">Hydrolase</keyword>
<evidence type="ECO:0000256" key="7">
    <source>
        <dbReference type="ARBA" id="ARBA00022840"/>
    </source>
</evidence>
<dbReference type="GO" id="GO:1990077">
    <property type="term" value="C:primosome complex"/>
    <property type="evidence" value="ECO:0007669"/>
    <property type="project" value="UniProtKB-KW"/>
</dbReference>
<name>A0AA96DTZ2_9BACT</name>
<dbReference type="EMBL" id="CP134857">
    <property type="protein sequence ID" value="WNL35126.1"/>
    <property type="molecule type" value="Genomic_DNA"/>
</dbReference>
<dbReference type="InterPro" id="IPR007694">
    <property type="entry name" value="DNA_helicase_DnaB-like_C"/>
</dbReference>
<comment type="similarity">
    <text evidence="1">Belongs to the helicase family. DnaB subfamily.</text>
</comment>
<organism evidence="13">
    <name type="scientific">Arcobacter cryaerophilus gv. pseudocryaerophilus</name>
    <dbReference type="NCBI Taxonomy" id="2933791"/>
    <lineage>
        <taxon>Bacteria</taxon>
        <taxon>Pseudomonadati</taxon>
        <taxon>Campylobacterota</taxon>
        <taxon>Epsilonproteobacteria</taxon>
        <taxon>Campylobacterales</taxon>
        <taxon>Arcobacteraceae</taxon>
        <taxon>Aliarcobacter</taxon>
    </lineage>
</organism>
<dbReference type="InterPro" id="IPR027417">
    <property type="entry name" value="P-loop_NTPase"/>
</dbReference>
<accession>A0AA96DTZ2</accession>
<dbReference type="SUPFAM" id="SSF52540">
    <property type="entry name" value="P-loop containing nucleoside triphosphate hydrolases"/>
    <property type="match status" value="1"/>
</dbReference>
<keyword evidence="13" id="KW-0614">Plasmid</keyword>
<dbReference type="Gene3D" id="3.40.50.300">
    <property type="entry name" value="P-loop containing nucleotide triphosphate hydrolases"/>
    <property type="match status" value="1"/>
</dbReference>
<dbReference type="Gene3D" id="1.10.860.10">
    <property type="entry name" value="DNAb Helicase, Chain A"/>
    <property type="match status" value="1"/>
</dbReference>
<evidence type="ECO:0000313" key="13">
    <source>
        <dbReference type="EMBL" id="WNL35126.1"/>
    </source>
</evidence>
<dbReference type="GO" id="GO:0005829">
    <property type="term" value="C:cytosol"/>
    <property type="evidence" value="ECO:0007669"/>
    <property type="project" value="TreeGrafter"/>
</dbReference>
<dbReference type="GO" id="GO:0016787">
    <property type="term" value="F:hydrolase activity"/>
    <property type="evidence" value="ECO:0007669"/>
    <property type="project" value="UniProtKB-KW"/>
</dbReference>
<dbReference type="AlphaFoldDB" id="A0AA96DTZ2"/>
<keyword evidence="3" id="KW-0235">DNA replication</keyword>
<dbReference type="GO" id="GO:0006269">
    <property type="term" value="P:DNA replication, synthesis of primer"/>
    <property type="evidence" value="ECO:0007669"/>
    <property type="project" value="UniProtKB-KW"/>
</dbReference>
<dbReference type="SUPFAM" id="SSF48024">
    <property type="entry name" value="N-terminal domain of DnaB helicase"/>
    <property type="match status" value="1"/>
</dbReference>
<keyword evidence="4" id="KW-0547">Nucleotide-binding</keyword>
<keyword evidence="9" id="KW-0413">Isomerase</keyword>